<organism evidence="2 4">
    <name type="scientific">Anaerotignum propionicum DSM 1682</name>
    <dbReference type="NCBI Taxonomy" id="991789"/>
    <lineage>
        <taxon>Bacteria</taxon>
        <taxon>Bacillati</taxon>
        <taxon>Bacillota</taxon>
        <taxon>Clostridia</taxon>
        <taxon>Lachnospirales</taxon>
        <taxon>Anaerotignaceae</taxon>
        <taxon>Anaerotignum</taxon>
    </lineage>
</organism>
<evidence type="ECO:0000313" key="4">
    <source>
        <dbReference type="Proteomes" id="UP000184204"/>
    </source>
</evidence>
<reference evidence="4" key="4">
    <citation type="submission" date="2016-11" db="EMBL/GenBank/DDBJ databases">
        <authorList>
            <person name="Jaros S."/>
            <person name="Januszkiewicz K."/>
            <person name="Wedrychowicz H."/>
        </authorList>
    </citation>
    <scope>NUCLEOTIDE SEQUENCE [LARGE SCALE GENOMIC DNA]</scope>
    <source>
        <strain evidence="4">DSM 1682</strain>
    </source>
</reference>
<dbReference type="InterPro" id="IPR053746">
    <property type="entry name" value="Viral_HT_Connector_Assembly"/>
</dbReference>
<dbReference type="Gene3D" id="1.10.246.150">
    <property type="match status" value="1"/>
</dbReference>
<evidence type="ECO:0000313" key="3">
    <source>
        <dbReference type="Proteomes" id="UP000068026"/>
    </source>
</evidence>
<dbReference type="Proteomes" id="UP000184204">
    <property type="component" value="Unassembled WGS sequence"/>
</dbReference>
<protein>
    <recommendedName>
        <fullName evidence="5">Phage gp6-like head-tail connector protein</fullName>
    </recommendedName>
</protein>
<dbReference type="RefSeq" id="WP_066048750.1">
    <property type="nucleotide sequence ID" value="NZ_CP014223.1"/>
</dbReference>
<dbReference type="EMBL" id="CP014223">
    <property type="protein sequence ID" value="AMJ40694.1"/>
    <property type="molecule type" value="Genomic_DNA"/>
</dbReference>
<name>A0A0X1U6Y2_ANAPI</name>
<accession>A0A0X1U6Y2</accession>
<evidence type="ECO:0000313" key="1">
    <source>
        <dbReference type="EMBL" id="AMJ40694.1"/>
    </source>
</evidence>
<evidence type="ECO:0000313" key="2">
    <source>
        <dbReference type="EMBL" id="SHE89976.1"/>
    </source>
</evidence>
<proteinExistence type="predicted"/>
<reference evidence="1 3" key="1">
    <citation type="journal article" date="2016" name="Genome Announc.">
        <title>Complete Genome Sequence of the Amino Acid-Fermenting Clostridium propionicum X2 (DSM 1682).</title>
        <authorList>
            <person name="Poehlein A."/>
            <person name="Schlien K."/>
            <person name="Chowdhury N.P."/>
            <person name="Gottschalk G."/>
            <person name="Buckel W."/>
            <person name="Daniel R."/>
        </authorList>
    </citation>
    <scope>NUCLEOTIDE SEQUENCE [LARGE SCALE GENOMIC DNA]</scope>
    <source>
        <strain evidence="1 3">X2</strain>
    </source>
</reference>
<dbReference type="Pfam" id="PF05135">
    <property type="entry name" value="Phage_connect_1"/>
    <property type="match status" value="1"/>
</dbReference>
<gene>
    <name evidence="1" type="ORF">CPRO_10990</name>
    <name evidence="2" type="ORF">SAMN02745151_02130</name>
</gene>
<sequence>MELAEQVKLITGNANDALISLMLNKAKGEIESYLNLGYDTKYDNIAVDIAVLKINRLGSEGLSSQGYSGASESYVDGFPQEIRMQLDRFKKKWGAL</sequence>
<keyword evidence="3" id="KW-1185">Reference proteome</keyword>
<reference evidence="3" key="2">
    <citation type="submission" date="2016-01" db="EMBL/GenBank/DDBJ databases">
        <authorList>
            <person name="Poehlein A."/>
            <person name="Schlien K."/>
            <person name="Gottschalk G."/>
            <person name="Buckel W."/>
            <person name="Daniel R."/>
        </authorList>
    </citation>
    <scope>NUCLEOTIDE SEQUENCE [LARGE SCALE GENOMIC DNA]</scope>
    <source>
        <strain evidence="3">X2</strain>
    </source>
</reference>
<dbReference type="Proteomes" id="UP000068026">
    <property type="component" value="Chromosome"/>
</dbReference>
<dbReference type="InterPro" id="IPR021146">
    <property type="entry name" value="Phage_gp6-like_head-tail"/>
</dbReference>
<dbReference type="AlphaFoldDB" id="A0A0X1U6Y2"/>
<evidence type="ECO:0008006" key="5">
    <source>
        <dbReference type="Google" id="ProtNLM"/>
    </source>
</evidence>
<reference evidence="2" key="3">
    <citation type="submission" date="2016-11" db="EMBL/GenBank/DDBJ databases">
        <authorList>
            <person name="Varghese N."/>
            <person name="Submissions S."/>
        </authorList>
    </citation>
    <scope>NUCLEOTIDE SEQUENCE</scope>
    <source>
        <strain evidence="2">DSM 1682</strain>
    </source>
</reference>
<dbReference type="EMBL" id="FQUA01000010">
    <property type="protein sequence ID" value="SHE89976.1"/>
    <property type="molecule type" value="Genomic_DNA"/>
</dbReference>
<dbReference type="KEGG" id="cpro:CPRO_10990"/>
<dbReference type="OrthoDB" id="2066132at2"/>